<dbReference type="Proteomes" id="UP000076603">
    <property type="component" value="Unassembled WGS sequence"/>
</dbReference>
<dbReference type="RefSeq" id="WP_066630946.1">
    <property type="nucleotide sequence ID" value="NZ_FQXL01000046.1"/>
</dbReference>
<protein>
    <submittedName>
        <fullName evidence="2">Uncharacterized protein</fullName>
    </submittedName>
</protein>
<gene>
    <name evidence="2" type="ORF">CLMAG_61570</name>
</gene>
<reference evidence="2 3" key="1">
    <citation type="submission" date="2016-04" db="EMBL/GenBank/DDBJ databases">
        <title>Genome sequence of Clostridium magnum DSM 2767.</title>
        <authorList>
            <person name="Poehlein A."/>
            <person name="Uhlig R."/>
            <person name="Fischer R."/>
            <person name="Bahl H."/>
            <person name="Daniel R."/>
        </authorList>
    </citation>
    <scope>NUCLEOTIDE SEQUENCE [LARGE SCALE GENOMIC DNA]</scope>
    <source>
        <strain evidence="2 3">DSM 2767</strain>
    </source>
</reference>
<feature type="region of interest" description="Disordered" evidence="1">
    <location>
        <begin position="270"/>
        <end position="295"/>
    </location>
</feature>
<evidence type="ECO:0000256" key="1">
    <source>
        <dbReference type="SAM" id="MobiDB-lite"/>
    </source>
</evidence>
<proteinExistence type="predicted"/>
<dbReference type="STRING" id="1121326.CLMAG_61570"/>
<evidence type="ECO:0000313" key="2">
    <source>
        <dbReference type="EMBL" id="KZL88502.1"/>
    </source>
</evidence>
<organism evidence="2 3">
    <name type="scientific">Clostridium magnum DSM 2767</name>
    <dbReference type="NCBI Taxonomy" id="1121326"/>
    <lineage>
        <taxon>Bacteria</taxon>
        <taxon>Bacillati</taxon>
        <taxon>Bacillota</taxon>
        <taxon>Clostridia</taxon>
        <taxon>Eubacteriales</taxon>
        <taxon>Clostridiaceae</taxon>
        <taxon>Clostridium</taxon>
    </lineage>
</organism>
<dbReference type="InterPro" id="IPR036388">
    <property type="entry name" value="WH-like_DNA-bd_sf"/>
</dbReference>
<keyword evidence="3" id="KW-1185">Reference proteome</keyword>
<name>A0A161YES9_9CLOT</name>
<evidence type="ECO:0000313" key="3">
    <source>
        <dbReference type="Proteomes" id="UP000076603"/>
    </source>
</evidence>
<comment type="caution">
    <text evidence="2">The sequence shown here is derived from an EMBL/GenBank/DDBJ whole genome shotgun (WGS) entry which is preliminary data.</text>
</comment>
<dbReference type="Gene3D" id="1.10.10.10">
    <property type="entry name" value="Winged helix-like DNA-binding domain superfamily/Winged helix DNA-binding domain"/>
    <property type="match status" value="1"/>
</dbReference>
<accession>A0A161YES9</accession>
<feature type="compositionally biased region" description="Low complexity" evidence="1">
    <location>
        <begin position="144"/>
        <end position="156"/>
    </location>
</feature>
<dbReference type="AlphaFoldDB" id="A0A161YES9"/>
<feature type="compositionally biased region" description="Polar residues" evidence="1">
    <location>
        <begin position="270"/>
        <end position="282"/>
    </location>
</feature>
<feature type="region of interest" description="Disordered" evidence="1">
    <location>
        <begin position="125"/>
        <end position="156"/>
    </location>
</feature>
<feature type="compositionally biased region" description="Polar residues" evidence="1">
    <location>
        <begin position="125"/>
        <end position="142"/>
    </location>
</feature>
<sequence length="308" mass="35077">MIVPADLEPKELIVYAWLYRHSNQTQENYKGLSKNEVYASSRKIADQTEIPQSTVARILTKLIKEYYIKEIYKSRSKKEPSKYYLIFNESVGESHIESDNGSVDESVSESVVDIVNKGIESNSKTVTESVGESDYGSVTESVGDSKSNNISSNKSDNKSINISKDNIYLEIFNYYLSLDLVKHKSLTPAMKKAIHKAMNENKYSLEDCKTLLERHKLVVEVTKNNQYPVKVRTIQELFGQKIKDSTALICTQYDIGGKYYNLAILNQKEGGNNERTGNNSSENKQEYDWTKNTKPANLTEDELQNIDF</sequence>
<dbReference type="PATRIC" id="fig|1121326.3.peg.6223"/>
<dbReference type="EMBL" id="LWAE01000017">
    <property type="protein sequence ID" value="KZL88502.1"/>
    <property type="molecule type" value="Genomic_DNA"/>
</dbReference>